<proteinExistence type="inferred from homology"/>
<dbReference type="CTD" id="79029"/>
<evidence type="ECO:0000313" key="21">
    <source>
        <dbReference type="Proteomes" id="UP000515156"/>
    </source>
</evidence>
<evidence type="ECO:0000256" key="5">
    <source>
        <dbReference type="ARBA" id="ARBA00022517"/>
    </source>
</evidence>
<evidence type="ECO:0000256" key="6">
    <source>
        <dbReference type="ARBA" id="ARBA00022737"/>
    </source>
</evidence>
<dbReference type="InterPro" id="IPR027417">
    <property type="entry name" value="P-loop_NTPase"/>
</dbReference>
<dbReference type="GO" id="GO:0030970">
    <property type="term" value="P:retrograde protein transport, ER to cytosol"/>
    <property type="evidence" value="ECO:0007669"/>
    <property type="project" value="TreeGrafter"/>
</dbReference>
<evidence type="ECO:0000313" key="22">
    <source>
        <dbReference type="RefSeq" id="XP_030045435.1"/>
    </source>
</evidence>
<dbReference type="GO" id="GO:0016887">
    <property type="term" value="F:ATP hydrolysis activity"/>
    <property type="evidence" value="ECO:0007669"/>
    <property type="project" value="InterPro"/>
</dbReference>
<organism evidence="21 22">
    <name type="scientific">Microcaecilia unicolor</name>
    <dbReference type="NCBI Taxonomy" id="1415580"/>
    <lineage>
        <taxon>Eukaryota</taxon>
        <taxon>Metazoa</taxon>
        <taxon>Chordata</taxon>
        <taxon>Craniata</taxon>
        <taxon>Vertebrata</taxon>
        <taxon>Euteleostomi</taxon>
        <taxon>Amphibia</taxon>
        <taxon>Gymnophiona</taxon>
        <taxon>Siphonopidae</taxon>
        <taxon>Microcaecilia</taxon>
    </lineage>
</organism>
<dbReference type="FunFam" id="1.10.8.60:FF:000038">
    <property type="entry name" value="spermatogenesis-associated protein 5-like protein 1"/>
    <property type="match status" value="1"/>
</dbReference>
<dbReference type="GO" id="GO:0005524">
    <property type="term" value="F:ATP binding"/>
    <property type="evidence" value="ECO:0007669"/>
    <property type="project" value="UniProtKB-KW"/>
</dbReference>
<evidence type="ECO:0000256" key="19">
    <source>
        <dbReference type="ARBA" id="ARBA00084032"/>
    </source>
</evidence>
<evidence type="ECO:0000256" key="3">
    <source>
        <dbReference type="ARBA" id="ARBA00012554"/>
    </source>
</evidence>
<evidence type="ECO:0000256" key="10">
    <source>
        <dbReference type="ARBA" id="ARBA00022990"/>
    </source>
</evidence>
<keyword evidence="7" id="KW-0547">Nucleotide-binding</keyword>
<dbReference type="InterPro" id="IPR003959">
    <property type="entry name" value="ATPase_AAA_core"/>
</dbReference>
<evidence type="ECO:0000256" key="2">
    <source>
        <dbReference type="ARBA" id="ARBA00004186"/>
    </source>
</evidence>
<keyword evidence="8" id="KW-0378">Hydrolase</keyword>
<keyword evidence="12" id="KW-0539">Nucleus</keyword>
<evidence type="ECO:0000256" key="11">
    <source>
        <dbReference type="ARBA" id="ARBA00023212"/>
    </source>
</evidence>
<dbReference type="PROSITE" id="PS00674">
    <property type="entry name" value="AAA"/>
    <property type="match status" value="2"/>
</dbReference>
<dbReference type="OrthoDB" id="27435at2759"/>
<comment type="subunit">
    <text evidence="15">Part of the 55LCC heterohexameric ATPase complex composed at least of AIRIM, AFG2A, AFG2B and CINP. Associates with pre-60S ribosomal particles.</text>
</comment>
<name>A0A6P7X4E2_9AMPH</name>
<evidence type="ECO:0000256" key="9">
    <source>
        <dbReference type="ARBA" id="ARBA00022840"/>
    </source>
</evidence>
<dbReference type="AlphaFoldDB" id="A0A6P7X4E2"/>
<dbReference type="Pfam" id="PF17862">
    <property type="entry name" value="AAA_lid_3"/>
    <property type="match status" value="2"/>
</dbReference>
<keyword evidence="21" id="KW-1185">Reference proteome</keyword>
<dbReference type="Proteomes" id="UP000515156">
    <property type="component" value="Chromosome 1"/>
</dbReference>
<dbReference type="PRINTS" id="PR00830">
    <property type="entry name" value="ENDOLAPTASE"/>
</dbReference>
<sequence>MDETVGKMLPVDPEDIGTQRCRLGPSVLSSLRIKIGSPLRITLDGGDCLCTAWPRKDLCDGFIQFDLKCASSGLIGSKLKNVSLSSSHLNPVAYNKLQKIRVKIVVKTADVKRGYCRSVLQETVKELLRDVYISPFHMVSLTNVETPVVLLEILDMDPLTREAGIVTAKTQIQIKDVVTLKQYKHVSQEPALSVAGMDDLRTSLKEIIDLPFRYPKTLKKLGLSCPRGVLLIGPPGVGKTLLVKAVAREVGAYLLGINGPSIHGSRPGESEENLRHIFQQAREAAISGPTLVFIDEIDSLCPRRGNSSSAPENRVVAQLLTLMDGMGSEKEIIIMAATNRPDALDPALRRPGRFDREVVIGTPTLKQRGAILEMLMSHMPISTDLELCKLAEMTTGYVGADLTALCREAAMQAMLHSCLGTVDKSISMVDFHEAFKKICPSSFRSSIGLTDVKPVSWREICGLDDVKLQLQQSIEWPMKYPEAYVRMGLTPPRGILLYGPPGCAKTTLVKASATSCHCAFLSLSGADIFSPYVGDSEKILAQVFRQARASSPAILFLDEIDSILGSRSRGRSGYGLQERVLSVLLNELDGVGLKSTERRGHKLPACEEDQEQNDAKKLDYHEVCNKDILIVAATNRPDMLDDALLRPGRLDKLIFIPPPDEQARLAILKLFTAKIPMDSCVCLETLAAKTNLFSGADLENFCKEAALLALQENGLEATAVQQEHFDRLLTTMKPSINQQDLESYERIFKRQEFYSETAKREVMSNSGDFVI</sequence>
<reference evidence="22" key="1">
    <citation type="submission" date="2025-08" db="UniProtKB">
        <authorList>
            <consortium name="RefSeq"/>
        </authorList>
    </citation>
    <scope>IDENTIFICATION</scope>
</reference>
<dbReference type="KEGG" id="muo:115459796"/>
<dbReference type="GO" id="GO:0042254">
    <property type="term" value="P:ribosome biogenesis"/>
    <property type="evidence" value="ECO:0007669"/>
    <property type="project" value="UniProtKB-KW"/>
</dbReference>
<dbReference type="FunFam" id="3.40.50.300:FF:001081">
    <property type="entry name" value="Spermatogenesis-associated protein 5-like protein 1"/>
    <property type="match status" value="1"/>
</dbReference>
<dbReference type="GO" id="GO:0051228">
    <property type="term" value="P:mitotic spindle disassembly"/>
    <property type="evidence" value="ECO:0007669"/>
    <property type="project" value="TreeGrafter"/>
</dbReference>
<dbReference type="Gene3D" id="3.40.50.300">
    <property type="entry name" value="P-loop containing nucleotide triphosphate hydrolases"/>
    <property type="match status" value="2"/>
</dbReference>
<keyword evidence="9" id="KW-0067">ATP-binding</keyword>
<dbReference type="Pfam" id="PF00004">
    <property type="entry name" value="AAA"/>
    <property type="match status" value="2"/>
</dbReference>
<dbReference type="EC" id="3.6.4.10" evidence="3"/>
<dbReference type="CDD" id="cd19503">
    <property type="entry name" value="RecA-like_CDC48_NLV2_r1-like"/>
    <property type="match status" value="1"/>
</dbReference>
<evidence type="ECO:0000256" key="16">
    <source>
        <dbReference type="ARBA" id="ARBA00073855"/>
    </source>
</evidence>
<evidence type="ECO:0000256" key="12">
    <source>
        <dbReference type="ARBA" id="ARBA00023242"/>
    </source>
</evidence>
<dbReference type="GO" id="GO:0005634">
    <property type="term" value="C:nucleus"/>
    <property type="evidence" value="ECO:0007669"/>
    <property type="project" value="UniProtKB-SubCell"/>
</dbReference>
<keyword evidence="5" id="KW-0690">Ribosome biogenesis</keyword>
<accession>A0A6P7X4E2</accession>
<dbReference type="GO" id="GO:0005829">
    <property type="term" value="C:cytosol"/>
    <property type="evidence" value="ECO:0007669"/>
    <property type="project" value="TreeGrafter"/>
</dbReference>
<dbReference type="InterPro" id="IPR003593">
    <property type="entry name" value="AAA+_ATPase"/>
</dbReference>
<gene>
    <name evidence="22" type="primary">SPATA5L1</name>
</gene>
<dbReference type="RefSeq" id="XP_030045435.1">
    <property type="nucleotide sequence ID" value="XM_030189575.1"/>
</dbReference>
<dbReference type="SMART" id="SM00382">
    <property type="entry name" value="AAA"/>
    <property type="match status" value="2"/>
</dbReference>
<keyword evidence="11" id="KW-0206">Cytoskeleton</keyword>
<keyword evidence="6" id="KW-0677">Repeat</keyword>
<dbReference type="SUPFAM" id="SSF52540">
    <property type="entry name" value="P-loop containing nucleoside triphosphate hydrolases"/>
    <property type="match status" value="2"/>
</dbReference>
<dbReference type="FunFam" id="1.10.8.60:FF:000075">
    <property type="entry name" value="Spermatogenesis-associated protein 5-like protein 1"/>
    <property type="match status" value="1"/>
</dbReference>
<evidence type="ECO:0000256" key="7">
    <source>
        <dbReference type="ARBA" id="ARBA00022741"/>
    </source>
</evidence>
<evidence type="ECO:0000256" key="4">
    <source>
        <dbReference type="ARBA" id="ARBA00022490"/>
    </source>
</evidence>
<dbReference type="InterPro" id="IPR041569">
    <property type="entry name" value="AAA_lid_3"/>
</dbReference>
<evidence type="ECO:0000256" key="18">
    <source>
        <dbReference type="ARBA" id="ARBA00082436"/>
    </source>
</evidence>
<dbReference type="PANTHER" id="PTHR23077:SF194">
    <property type="entry name" value="ATPASE FAMILY GENE 2 PROTEIN HOMOLOG B"/>
    <property type="match status" value="1"/>
</dbReference>
<comment type="function">
    <text evidence="13">ATP-dependent chaperone part of the 55LCC heterohexameric ATPase complex which is chromatin-associated and promotes replisome proteostasis to maintain replication fork progression and genome stability. Required for replication fork progression, sister chromatid cohesion, and chromosome stability. The ATPase activity is specifically enhanced by replication fork DNA and is coupled to cysteine protease-dependent cleavage of replisome substrates in response to replication fork damage. Uses ATPase activity to process replisome substrates in S-phase, facilitating their proteolytic turnover from chromatin to ensure DNA replication and mitotic fidelity. Plays an essential role in the cytoplasmic maturation steps of pre-60S ribosomal particles by promoting the release of shuttling protein RSL24D1/RLP24 from the pre-ribosomal particles.</text>
</comment>
<feature type="domain" description="AAA+ ATPase" evidence="20">
    <location>
        <begin position="225"/>
        <end position="364"/>
    </location>
</feature>
<dbReference type="InParanoid" id="A0A6P7X4E2"/>
<dbReference type="GO" id="GO:0005819">
    <property type="term" value="C:spindle"/>
    <property type="evidence" value="ECO:0007669"/>
    <property type="project" value="UniProtKB-SubCell"/>
</dbReference>
<evidence type="ECO:0000256" key="13">
    <source>
        <dbReference type="ARBA" id="ARBA00053521"/>
    </source>
</evidence>
<evidence type="ECO:0000256" key="8">
    <source>
        <dbReference type="ARBA" id="ARBA00022801"/>
    </source>
</evidence>
<dbReference type="FunFam" id="3.40.50.300:FF:001161">
    <property type="entry name" value="spermatogenesis-associated protein 5-like protein 1"/>
    <property type="match status" value="1"/>
</dbReference>
<comment type="subcellular location">
    <subcellularLocation>
        <location evidence="2">Cytoplasm</location>
        <location evidence="2">Cytoskeleton</location>
        <location evidence="2">Spindle</location>
    </subcellularLocation>
    <subcellularLocation>
        <location evidence="1">Nucleus</location>
    </subcellularLocation>
</comment>
<dbReference type="GeneID" id="115459796"/>
<dbReference type="FunCoup" id="A0A6P7X4E2">
    <property type="interactions" value="833"/>
</dbReference>
<protein>
    <recommendedName>
        <fullName evidence="16">ATPase family gene 2 protein homolog B</fullName>
        <ecNumber evidence="3">3.6.4.10</ecNumber>
    </recommendedName>
    <alternativeName>
        <fullName evidence="18">AFG2 AAA ATPase homolog B</fullName>
    </alternativeName>
    <alternativeName>
        <fullName evidence="17">Ribosome biogenesis protein SPATA5L1</fullName>
    </alternativeName>
    <alternativeName>
        <fullName evidence="19">Spermatogenesis-associated protein 5-like protein 1</fullName>
    </alternativeName>
</protein>
<dbReference type="GO" id="GO:0034098">
    <property type="term" value="C:VCP-NPL4-UFD1 AAA ATPase complex"/>
    <property type="evidence" value="ECO:0007669"/>
    <property type="project" value="TreeGrafter"/>
</dbReference>
<evidence type="ECO:0000256" key="15">
    <source>
        <dbReference type="ARBA" id="ARBA00065200"/>
    </source>
</evidence>
<feature type="domain" description="AAA+ ATPase" evidence="20">
    <location>
        <begin position="491"/>
        <end position="660"/>
    </location>
</feature>
<dbReference type="GO" id="GO:0031593">
    <property type="term" value="F:polyubiquitin modification-dependent protein binding"/>
    <property type="evidence" value="ECO:0007669"/>
    <property type="project" value="TreeGrafter"/>
</dbReference>
<dbReference type="PANTHER" id="PTHR23077">
    <property type="entry name" value="AAA-FAMILY ATPASE"/>
    <property type="match status" value="1"/>
</dbReference>
<comment type="similarity">
    <text evidence="14">Belongs to the AAA ATPase family. AFG2 subfamily.</text>
</comment>
<keyword evidence="10" id="KW-0007">Acetylation</keyword>
<dbReference type="GO" id="GO:0097352">
    <property type="term" value="P:autophagosome maturation"/>
    <property type="evidence" value="ECO:0007669"/>
    <property type="project" value="TreeGrafter"/>
</dbReference>
<dbReference type="InterPro" id="IPR050168">
    <property type="entry name" value="AAA_ATPase_domain"/>
</dbReference>
<dbReference type="Gene3D" id="1.10.8.60">
    <property type="match status" value="2"/>
</dbReference>
<evidence type="ECO:0000256" key="17">
    <source>
        <dbReference type="ARBA" id="ARBA00075287"/>
    </source>
</evidence>
<dbReference type="InterPro" id="IPR003960">
    <property type="entry name" value="ATPase_AAA_CS"/>
</dbReference>
<keyword evidence="4" id="KW-0963">Cytoplasm</keyword>
<evidence type="ECO:0000256" key="14">
    <source>
        <dbReference type="ARBA" id="ARBA00061477"/>
    </source>
</evidence>
<evidence type="ECO:0000259" key="20">
    <source>
        <dbReference type="SMART" id="SM00382"/>
    </source>
</evidence>
<evidence type="ECO:0000256" key="1">
    <source>
        <dbReference type="ARBA" id="ARBA00004123"/>
    </source>
</evidence>